<feature type="transmembrane region" description="Helical" evidence="7">
    <location>
        <begin position="360"/>
        <end position="381"/>
    </location>
</feature>
<evidence type="ECO:0000313" key="9">
    <source>
        <dbReference type="Proteomes" id="UP000019678"/>
    </source>
</evidence>
<protein>
    <submittedName>
        <fullName evidence="8">Proton/glutamate symport protein</fullName>
    </submittedName>
</protein>
<dbReference type="RefSeq" id="WP_081865170.1">
    <property type="nucleotide sequence ID" value="NZ_ASRX01000038.1"/>
</dbReference>
<keyword evidence="3 7" id="KW-0812">Transmembrane</keyword>
<evidence type="ECO:0000256" key="4">
    <source>
        <dbReference type="ARBA" id="ARBA00022989"/>
    </source>
</evidence>
<name>A0A017T552_9BACT</name>
<dbReference type="EMBL" id="ASRX01000038">
    <property type="protein sequence ID" value="EYF04107.1"/>
    <property type="molecule type" value="Genomic_DNA"/>
</dbReference>
<dbReference type="Proteomes" id="UP000019678">
    <property type="component" value="Unassembled WGS sequence"/>
</dbReference>
<keyword evidence="9" id="KW-1185">Reference proteome</keyword>
<keyword evidence="4 7" id="KW-1133">Transmembrane helix</keyword>
<comment type="subcellular location">
    <subcellularLocation>
        <location evidence="1">Membrane</location>
        <topology evidence="1">Multi-pass membrane protein</topology>
    </subcellularLocation>
</comment>
<evidence type="ECO:0000313" key="8">
    <source>
        <dbReference type="EMBL" id="EYF04107.1"/>
    </source>
</evidence>
<accession>A0A017T552</accession>
<comment type="caution">
    <text evidence="8">The sequence shown here is derived from an EMBL/GenBank/DDBJ whole genome shotgun (WGS) entry which is preliminary data.</text>
</comment>
<evidence type="ECO:0000256" key="6">
    <source>
        <dbReference type="SAM" id="MobiDB-lite"/>
    </source>
</evidence>
<feature type="compositionally biased region" description="Basic and acidic residues" evidence="6">
    <location>
        <begin position="424"/>
        <end position="446"/>
    </location>
</feature>
<dbReference type="Gene3D" id="1.10.3860.10">
    <property type="entry name" value="Sodium:dicarboxylate symporter"/>
    <property type="match status" value="1"/>
</dbReference>
<feature type="transmembrane region" description="Helical" evidence="7">
    <location>
        <begin position="81"/>
        <end position="103"/>
    </location>
</feature>
<dbReference type="GO" id="GO:0015293">
    <property type="term" value="F:symporter activity"/>
    <property type="evidence" value="ECO:0007669"/>
    <property type="project" value="InterPro"/>
</dbReference>
<keyword evidence="2" id="KW-0813">Transport</keyword>
<dbReference type="PANTHER" id="PTHR11958">
    <property type="entry name" value="SODIUM/DICARBOXYLATE SYMPORTER-RELATED"/>
    <property type="match status" value="1"/>
</dbReference>
<feature type="transmembrane region" description="Helical" evidence="7">
    <location>
        <begin position="49"/>
        <end position="69"/>
    </location>
</feature>
<feature type="transmembrane region" description="Helical" evidence="7">
    <location>
        <begin position="154"/>
        <end position="172"/>
    </location>
</feature>
<keyword evidence="5 7" id="KW-0472">Membrane</keyword>
<dbReference type="AlphaFoldDB" id="A0A017T552"/>
<dbReference type="InterPro" id="IPR001991">
    <property type="entry name" value="Na-dicarboxylate_symporter"/>
</dbReference>
<dbReference type="InterPro" id="IPR050746">
    <property type="entry name" value="DAACS"/>
</dbReference>
<feature type="region of interest" description="Disordered" evidence="6">
    <location>
        <begin position="410"/>
        <end position="446"/>
    </location>
</feature>
<dbReference type="STRING" id="1192034.CAP_4790"/>
<evidence type="ECO:0000256" key="3">
    <source>
        <dbReference type="ARBA" id="ARBA00022692"/>
    </source>
</evidence>
<dbReference type="eggNOG" id="COG1301">
    <property type="taxonomic scope" value="Bacteria"/>
</dbReference>
<organism evidence="8 9">
    <name type="scientific">Chondromyces apiculatus DSM 436</name>
    <dbReference type="NCBI Taxonomy" id="1192034"/>
    <lineage>
        <taxon>Bacteria</taxon>
        <taxon>Pseudomonadati</taxon>
        <taxon>Myxococcota</taxon>
        <taxon>Polyangia</taxon>
        <taxon>Polyangiales</taxon>
        <taxon>Polyangiaceae</taxon>
        <taxon>Chondromyces</taxon>
    </lineage>
</organism>
<feature type="transmembrane region" description="Helical" evidence="7">
    <location>
        <begin position="224"/>
        <end position="245"/>
    </location>
</feature>
<evidence type="ECO:0000256" key="2">
    <source>
        <dbReference type="ARBA" id="ARBA00022448"/>
    </source>
</evidence>
<dbReference type="GO" id="GO:0016020">
    <property type="term" value="C:membrane"/>
    <property type="evidence" value="ECO:0007669"/>
    <property type="project" value="UniProtKB-SubCell"/>
</dbReference>
<dbReference type="InterPro" id="IPR036458">
    <property type="entry name" value="Na:dicarbo_symporter_sf"/>
</dbReference>
<reference evidence="8 9" key="1">
    <citation type="submission" date="2013-05" db="EMBL/GenBank/DDBJ databases">
        <title>Genome assembly of Chondromyces apiculatus DSM 436.</title>
        <authorList>
            <person name="Sharma G."/>
            <person name="Khatri I."/>
            <person name="Kaur C."/>
            <person name="Mayilraj S."/>
            <person name="Subramanian S."/>
        </authorList>
    </citation>
    <scope>NUCLEOTIDE SEQUENCE [LARGE SCALE GENOMIC DNA]</scope>
    <source>
        <strain evidence="8 9">DSM 436</strain>
    </source>
</reference>
<dbReference type="Pfam" id="PF00375">
    <property type="entry name" value="SDF"/>
    <property type="match status" value="1"/>
</dbReference>
<proteinExistence type="predicted"/>
<sequence length="446" mass="46399">MSPQLKMLLGIGVGAAAGLAANGLAAGAPWLNWVIDHLTYPAGQIFLRLLFMLVIPMLFSALVMGISEIDLRHLGRLGARTLGYTVVISTIAVLIGLFLVNVLQPGEGLPDALRDAARGGAVTAAAAPADASPVALIIGMFPDNVIKAAASGDMLALITFSLFFGVGLTLTRTEAAARLRETIQGLYDVTTRLIDAVISLAPIGVAALLFTMTSRLGVHILVQLAAYVGTVLLGLGVHMFVVYSLSVRFFGGMSPIAFFRGCRVAILTAFSTASSSATLPTALRVAEEELHLPPHVSRFVLTAGSAMNQNGTALFEGITVLFLAQLYGVHLPLSKQAIVMLICILGGIGTAGMPGGSLPVVAMILGMFNIPVEGLGLILGVDRFLDMCRTVLNVTGDLAAAVYVSRGEPHLSGQADDTQGAAAEGREEQDKGERAPSGEDGGKRDA</sequence>
<evidence type="ECO:0000256" key="5">
    <source>
        <dbReference type="ARBA" id="ARBA00023136"/>
    </source>
</evidence>
<feature type="transmembrane region" description="Helical" evidence="7">
    <location>
        <begin position="299"/>
        <end position="324"/>
    </location>
</feature>
<feature type="transmembrane region" description="Helical" evidence="7">
    <location>
        <begin position="193"/>
        <end position="212"/>
    </location>
</feature>
<dbReference type="SUPFAM" id="SSF118215">
    <property type="entry name" value="Proton glutamate symport protein"/>
    <property type="match status" value="1"/>
</dbReference>
<gene>
    <name evidence="8" type="ORF">CAP_4790</name>
</gene>
<evidence type="ECO:0000256" key="1">
    <source>
        <dbReference type="ARBA" id="ARBA00004141"/>
    </source>
</evidence>
<evidence type="ECO:0000256" key="7">
    <source>
        <dbReference type="SAM" id="Phobius"/>
    </source>
</evidence>
<feature type="transmembrane region" description="Helical" evidence="7">
    <location>
        <begin position="336"/>
        <end position="354"/>
    </location>
</feature>
<dbReference type="PANTHER" id="PTHR11958:SF63">
    <property type="entry name" value="AMINO ACID TRANSPORTER"/>
    <property type="match status" value="1"/>
</dbReference>
<dbReference type="PRINTS" id="PR00173">
    <property type="entry name" value="EDTRNSPORT"/>
</dbReference>